<evidence type="ECO:0000313" key="2">
    <source>
        <dbReference type="Proteomes" id="UP001165960"/>
    </source>
</evidence>
<protein>
    <submittedName>
        <fullName evidence="1">Uncharacterized protein</fullName>
    </submittedName>
</protein>
<accession>A0ACC2REJ9</accession>
<name>A0ACC2REJ9_9FUNG</name>
<sequence length="76" mass="8536">MADFGSIPQHFGRECDYETIAPPVTDLPIGWHVWSPPNNRNKQHADAVSTQVDDKNGNHTTITIKQPFIPGKQKIQ</sequence>
<keyword evidence="2" id="KW-1185">Reference proteome</keyword>
<comment type="caution">
    <text evidence="1">The sequence shown here is derived from an EMBL/GenBank/DDBJ whole genome shotgun (WGS) entry which is preliminary data.</text>
</comment>
<organism evidence="1 2">
    <name type="scientific">Entomophthora muscae</name>
    <dbReference type="NCBI Taxonomy" id="34485"/>
    <lineage>
        <taxon>Eukaryota</taxon>
        <taxon>Fungi</taxon>
        <taxon>Fungi incertae sedis</taxon>
        <taxon>Zoopagomycota</taxon>
        <taxon>Entomophthoromycotina</taxon>
        <taxon>Entomophthoromycetes</taxon>
        <taxon>Entomophthorales</taxon>
        <taxon>Entomophthoraceae</taxon>
        <taxon>Entomophthora</taxon>
    </lineage>
</organism>
<dbReference type="EMBL" id="QTSX02007385">
    <property type="protein sequence ID" value="KAJ9048512.1"/>
    <property type="molecule type" value="Genomic_DNA"/>
</dbReference>
<reference evidence="1" key="1">
    <citation type="submission" date="2022-04" db="EMBL/GenBank/DDBJ databases">
        <title>Genome of the entomopathogenic fungus Entomophthora muscae.</title>
        <authorList>
            <person name="Elya C."/>
            <person name="Lovett B.R."/>
            <person name="Lee E."/>
            <person name="Macias A.M."/>
            <person name="Hajek A.E."/>
            <person name="De Bivort B.L."/>
            <person name="Kasson M.T."/>
            <person name="De Fine Licht H.H."/>
            <person name="Stajich J.E."/>
        </authorList>
    </citation>
    <scope>NUCLEOTIDE SEQUENCE</scope>
    <source>
        <strain evidence="1">Berkeley</strain>
    </source>
</reference>
<proteinExistence type="predicted"/>
<gene>
    <name evidence="1" type="ORF">DSO57_1034376</name>
</gene>
<dbReference type="Proteomes" id="UP001165960">
    <property type="component" value="Unassembled WGS sequence"/>
</dbReference>
<evidence type="ECO:0000313" key="1">
    <source>
        <dbReference type="EMBL" id="KAJ9048512.1"/>
    </source>
</evidence>